<gene>
    <name evidence="1" type="primary">mca</name>
    <name evidence="1" type="ORF">TR69_WS6001000327</name>
</gene>
<dbReference type="InterPro" id="IPR024078">
    <property type="entry name" value="LmbE-like_dom_sf"/>
</dbReference>
<proteinExistence type="predicted"/>
<evidence type="ECO:0000313" key="2">
    <source>
        <dbReference type="Proteomes" id="UP000070457"/>
    </source>
</evidence>
<dbReference type="PANTHER" id="PTHR12993">
    <property type="entry name" value="N-ACETYLGLUCOSAMINYL-PHOSPHATIDYLINOSITOL DE-N-ACETYLASE-RELATED"/>
    <property type="match status" value="1"/>
</dbReference>
<dbReference type="Pfam" id="PF02585">
    <property type="entry name" value="PIG-L"/>
    <property type="match status" value="1"/>
</dbReference>
<name>A0A136M0L9_9BACT</name>
<dbReference type="GO" id="GO:0000225">
    <property type="term" value="F:N-acetylglucosaminylphosphatidylinositol deacetylase activity"/>
    <property type="evidence" value="ECO:0007669"/>
    <property type="project" value="TreeGrafter"/>
</dbReference>
<keyword evidence="1" id="KW-0378">Hydrolase</keyword>
<dbReference type="Gene3D" id="3.40.50.10320">
    <property type="entry name" value="LmbE-like"/>
    <property type="match status" value="1"/>
</dbReference>
<reference evidence="1 2" key="1">
    <citation type="submission" date="2015-02" db="EMBL/GenBank/DDBJ databases">
        <title>Improved understanding of the partial-nitritation anammox process through 23 genomes representing the majority of the microbial community.</title>
        <authorList>
            <person name="Speth D.R."/>
            <person name="In T Zandt M."/>
            <person name="Guerrero Cruz S."/>
            <person name="Jetten M.S."/>
            <person name="Dutilh B.E."/>
        </authorList>
    </citation>
    <scope>NUCLEOTIDE SEQUENCE [LARGE SCALE GENOMIC DNA]</scope>
    <source>
        <strain evidence="1">OLB20</strain>
    </source>
</reference>
<organism evidence="1 2">
    <name type="scientific">candidate division WS6 bacterium OLB20</name>
    <dbReference type="NCBI Taxonomy" id="1617426"/>
    <lineage>
        <taxon>Bacteria</taxon>
        <taxon>Candidatus Dojkabacteria</taxon>
    </lineage>
</organism>
<dbReference type="EC" id="3.5.1.115" evidence="1"/>
<protein>
    <submittedName>
        <fullName evidence="1">Mycothiol S-conjugate amidase</fullName>
        <ecNumber evidence="1">3.5.1.115</ecNumber>
    </submittedName>
</protein>
<evidence type="ECO:0000313" key="1">
    <source>
        <dbReference type="EMBL" id="KXK27450.1"/>
    </source>
</evidence>
<dbReference type="PANTHER" id="PTHR12993:SF11">
    <property type="entry name" value="N-ACETYLGLUCOSAMINYL-PHOSPHATIDYLINOSITOL DE-N-ACETYLASE"/>
    <property type="match status" value="1"/>
</dbReference>
<sequence length="239" mass="26973">MHSVKSRHFSFPAAVTRLLVAVPHPDDETAYAAGIIKRASDSGTDVRVVCFTRGEKSTLRYGLAPDADLVSHRAAELAAALKILRATSHHIYDIPDGGIEDNTARTAAVFREEMQSFRPDLVLTLEPSGIYGHPDHIALSRTVTRETDQSGTLLGYLTVMPGYRQHPSTQHMAKDIDCVRPVEPEVEVILSPLDVLTKLRAFRSHRSQFSITPDFLYNWYTRRLLTREYLRYADRKVRD</sequence>
<comment type="caution">
    <text evidence="1">The sequence shown here is derived from an EMBL/GenBank/DDBJ whole genome shotgun (WGS) entry which is preliminary data.</text>
</comment>
<dbReference type="InterPro" id="IPR003737">
    <property type="entry name" value="GlcNAc_PI_deacetylase-related"/>
</dbReference>
<dbReference type="STRING" id="1617426.TR69_WS6001000327"/>
<accession>A0A136M0L9</accession>
<dbReference type="Proteomes" id="UP000070457">
    <property type="component" value="Unassembled WGS sequence"/>
</dbReference>
<dbReference type="AlphaFoldDB" id="A0A136M0L9"/>
<dbReference type="EMBL" id="JYNZ01000002">
    <property type="protein sequence ID" value="KXK27450.1"/>
    <property type="molecule type" value="Genomic_DNA"/>
</dbReference>
<dbReference type="SUPFAM" id="SSF102588">
    <property type="entry name" value="LmbE-like"/>
    <property type="match status" value="1"/>
</dbReference>